<dbReference type="RefSeq" id="WP_060496906.1">
    <property type="nucleotide sequence ID" value="NZ_CP013122.1"/>
</dbReference>
<feature type="compositionally biased region" description="Polar residues" evidence="2">
    <location>
        <begin position="87"/>
        <end position="99"/>
    </location>
</feature>
<evidence type="ECO:0000256" key="2">
    <source>
        <dbReference type="SAM" id="MobiDB-lite"/>
    </source>
</evidence>
<sequence>MDNNDGKNLYDEMLEIFKNKGYNVDEFIETLEVDNLEKKLDEALNELKNKFKSGRINASNYKNKINRMLEIATEKLPKKRKKITNPVDETTPITENKNQ</sequence>
<reference evidence="3 4" key="1">
    <citation type="submission" date="2015-11" db="EMBL/GenBank/DDBJ databases">
        <authorList>
            <person name="Kook J.-K."/>
            <person name="Park S.-N."/>
            <person name="Lim Y.K."/>
            <person name="Jo E."/>
        </authorList>
    </citation>
    <scope>NUCLEOTIDE SEQUENCE [LARGE SCALE GENOMIC DNA]</scope>
    <source>
        <strain evidence="3 4">ChDC F306</strain>
        <plasmid evidence="3 4">unnamed1</plasmid>
    </source>
</reference>
<dbReference type="EMBL" id="CP013122">
    <property type="protein sequence ID" value="ALM95440.1"/>
    <property type="molecule type" value="Genomic_DNA"/>
</dbReference>
<dbReference type="AlphaFoldDB" id="A0AAC9F0N7"/>
<name>A0AAC9F0N7_FUSNP</name>
<geneLocation type="plasmid" evidence="3 4">
    <name>unnamed1</name>
</geneLocation>
<accession>A0AAC9F0N7</accession>
<protein>
    <submittedName>
        <fullName evidence="3">Uncharacterized protein</fullName>
    </submittedName>
</protein>
<gene>
    <name evidence="3" type="ORF">RO02_12600</name>
</gene>
<proteinExistence type="predicted"/>
<keyword evidence="1" id="KW-0175">Coiled coil</keyword>
<dbReference type="Proteomes" id="UP000067061">
    <property type="component" value="Plasmid unnamed1"/>
</dbReference>
<evidence type="ECO:0000256" key="1">
    <source>
        <dbReference type="SAM" id="Coils"/>
    </source>
</evidence>
<organism evidence="3 4">
    <name type="scientific">Fusobacterium nucleatum subsp. polymorphum</name>
    <name type="common">Fusobacterium polymorphum</name>
    <dbReference type="NCBI Taxonomy" id="76857"/>
    <lineage>
        <taxon>Bacteria</taxon>
        <taxon>Fusobacteriati</taxon>
        <taxon>Fusobacteriota</taxon>
        <taxon>Fusobacteriia</taxon>
        <taxon>Fusobacteriales</taxon>
        <taxon>Fusobacteriaceae</taxon>
        <taxon>Fusobacterium</taxon>
    </lineage>
</organism>
<evidence type="ECO:0000313" key="3">
    <source>
        <dbReference type="EMBL" id="ALM95440.1"/>
    </source>
</evidence>
<feature type="coiled-coil region" evidence="1">
    <location>
        <begin position="33"/>
        <end position="64"/>
    </location>
</feature>
<evidence type="ECO:0000313" key="4">
    <source>
        <dbReference type="Proteomes" id="UP000067061"/>
    </source>
</evidence>
<feature type="region of interest" description="Disordered" evidence="2">
    <location>
        <begin position="77"/>
        <end position="99"/>
    </location>
</feature>
<keyword evidence="3" id="KW-0614">Plasmid</keyword>